<feature type="coiled-coil region" evidence="8">
    <location>
        <begin position="153"/>
        <end position="183"/>
    </location>
</feature>
<dbReference type="InterPro" id="IPR050338">
    <property type="entry name" value="DisA"/>
</dbReference>
<evidence type="ECO:0000256" key="5">
    <source>
        <dbReference type="ARBA" id="ARBA00022763"/>
    </source>
</evidence>
<keyword evidence="12" id="KW-1185">Reference proteome</keyword>
<dbReference type="SUPFAM" id="SSF47781">
    <property type="entry name" value="RuvA domain 2-like"/>
    <property type="match status" value="1"/>
</dbReference>
<dbReference type="EC" id="2.7.7.85" evidence="11"/>
<dbReference type="Pfam" id="PF10635">
    <property type="entry name" value="DisA-linker"/>
    <property type="match status" value="1"/>
</dbReference>
<dbReference type="PROSITE" id="PS51794">
    <property type="entry name" value="DAC"/>
    <property type="match status" value="1"/>
</dbReference>
<dbReference type="InterPro" id="IPR038331">
    <property type="entry name" value="DisA_sf"/>
</dbReference>
<evidence type="ECO:0000256" key="8">
    <source>
        <dbReference type="SAM" id="Coils"/>
    </source>
</evidence>
<dbReference type="InterPro" id="IPR000445">
    <property type="entry name" value="HhH_motif"/>
</dbReference>
<evidence type="ECO:0000313" key="11">
    <source>
        <dbReference type="EMBL" id="MDR6891952.1"/>
    </source>
</evidence>
<keyword evidence="8" id="KW-0175">Coiled coil</keyword>
<dbReference type="InterPro" id="IPR018906">
    <property type="entry name" value="DNA_integrity_scan_DisA_link"/>
</dbReference>
<feature type="compositionally biased region" description="Low complexity" evidence="9">
    <location>
        <begin position="270"/>
        <end position="285"/>
    </location>
</feature>
<dbReference type="InterPro" id="IPR010994">
    <property type="entry name" value="RuvA_2-like"/>
</dbReference>
<evidence type="ECO:0000256" key="7">
    <source>
        <dbReference type="ARBA" id="ARBA00023204"/>
    </source>
</evidence>
<dbReference type="PANTHER" id="PTHR34185:SF3">
    <property type="entry name" value="DNA INTEGRITY SCANNING PROTEIN DISA"/>
    <property type="match status" value="1"/>
</dbReference>
<keyword evidence="4" id="KW-0547">Nucleotide-binding</keyword>
<keyword evidence="6" id="KW-0067">ATP-binding</keyword>
<dbReference type="InterPro" id="IPR003390">
    <property type="entry name" value="DNA_integrity_scan_DisA_N"/>
</dbReference>
<dbReference type="Pfam" id="PF00633">
    <property type="entry name" value="HHH"/>
    <property type="match status" value="1"/>
</dbReference>
<dbReference type="NCBIfam" id="NF010009">
    <property type="entry name" value="PRK13482.1"/>
    <property type="match status" value="1"/>
</dbReference>
<dbReference type="Gene3D" id="1.20.1260.110">
    <property type="entry name" value="DNA integrity scanning linker region"/>
    <property type="match status" value="1"/>
</dbReference>
<dbReference type="Gene3D" id="1.10.150.20">
    <property type="entry name" value="5' to 3' exonuclease, C-terminal subdomain"/>
    <property type="match status" value="1"/>
</dbReference>
<evidence type="ECO:0000256" key="4">
    <source>
        <dbReference type="ARBA" id="ARBA00022741"/>
    </source>
</evidence>
<dbReference type="PANTHER" id="PTHR34185">
    <property type="entry name" value="DIADENYLATE CYCLASE"/>
    <property type="match status" value="1"/>
</dbReference>
<keyword evidence="3 11" id="KW-0548">Nucleotidyltransferase</keyword>
<dbReference type="GO" id="GO:0006281">
    <property type="term" value="P:DNA repair"/>
    <property type="evidence" value="ECO:0007669"/>
    <property type="project" value="UniProtKB-KW"/>
</dbReference>
<dbReference type="GO" id="GO:0106408">
    <property type="term" value="F:diadenylate cyclase activity"/>
    <property type="evidence" value="ECO:0007669"/>
    <property type="project" value="UniProtKB-EC"/>
</dbReference>
<organism evidence="11 12">
    <name type="scientific">Falsarthrobacter nasiphocae</name>
    <dbReference type="NCBI Taxonomy" id="189863"/>
    <lineage>
        <taxon>Bacteria</taxon>
        <taxon>Bacillati</taxon>
        <taxon>Actinomycetota</taxon>
        <taxon>Actinomycetes</taxon>
        <taxon>Micrococcales</taxon>
        <taxon>Micrococcaceae</taxon>
        <taxon>Falsarthrobacter</taxon>
    </lineage>
</organism>
<dbReference type="GO" id="GO:0004016">
    <property type="term" value="F:adenylate cyclase activity"/>
    <property type="evidence" value="ECO:0007669"/>
    <property type="project" value="TreeGrafter"/>
</dbReference>
<name>A0AAE4C6A8_9MICC</name>
<evidence type="ECO:0000256" key="9">
    <source>
        <dbReference type="SAM" id="MobiDB-lite"/>
    </source>
</evidence>
<keyword evidence="2 11" id="KW-0808">Transferase</keyword>
<evidence type="ECO:0000256" key="1">
    <source>
        <dbReference type="ARBA" id="ARBA00000877"/>
    </source>
</evidence>
<evidence type="ECO:0000259" key="10">
    <source>
        <dbReference type="PROSITE" id="PS51794"/>
    </source>
</evidence>
<feature type="region of interest" description="Disordered" evidence="9">
    <location>
        <begin position="251"/>
        <end position="285"/>
    </location>
</feature>
<dbReference type="InterPro" id="IPR036888">
    <property type="entry name" value="DNA_integrity_DisA_N_sf"/>
</dbReference>
<dbReference type="EMBL" id="JAVDUI010000001">
    <property type="protein sequence ID" value="MDR6891952.1"/>
    <property type="molecule type" value="Genomic_DNA"/>
</dbReference>
<evidence type="ECO:0000256" key="2">
    <source>
        <dbReference type="ARBA" id="ARBA00022679"/>
    </source>
</evidence>
<dbReference type="GO" id="GO:0140097">
    <property type="term" value="F:catalytic activity, acting on DNA"/>
    <property type="evidence" value="ECO:0007669"/>
    <property type="project" value="UniProtKB-ARBA"/>
</dbReference>
<dbReference type="GO" id="GO:0003677">
    <property type="term" value="F:DNA binding"/>
    <property type="evidence" value="ECO:0007669"/>
    <property type="project" value="InterPro"/>
</dbReference>
<dbReference type="Proteomes" id="UP001247307">
    <property type="component" value="Unassembled WGS sequence"/>
</dbReference>
<evidence type="ECO:0000256" key="3">
    <source>
        <dbReference type="ARBA" id="ARBA00022695"/>
    </source>
</evidence>
<dbReference type="Pfam" id="PF02457">
    <property type="entry name" value="DAC"/>
    <property type="match status" value="1"/>
</dbReference>
<dbReference type="GO" id="GO:0016787">
    <property type="term" value="F:hydrolase activity"/>
    <property type="evidence" value="ECO:0007669"/>
    <property type="project" value="UniProtKB-ARBA"/>
</dbReference>
<evidence type="ECO:0000313" key="12">
    <source>
        <dbReference type="Proteomes" id="UP001247307"/>
    </source>
</evidence>
<proteinExistence type="predicted"/>
<gene>
    <name evidence="11" type="ORF">J2S35_000892</name>
</gene>
<dbReference type="GO" id="GO:0005524">
    <property type="term" value="F:ATP binding"/>
    <property type="evidence" value="ECO:0007669"/>
    <property type="project" value="UniProtKB-KW"/>
</dbReference>
<evidence type="ECO:0000256" key="6">
    <source>
        <dbReference type="ARBA" id="ARBA00022840"/>
    </source>
</evidence>
<accession>A0AAE4C6A8</accession>
<protein>
    <submittedName>
        <fullName evidence="11">Diadenylate cyclase</fullName>
        <ecNumber evidence="11">2.7.7.85</ecNumber>
    </submittedName>
</protein>
<feature type="domain" description="DAC" evidence="10">
    <location>
        <begin position="11"/>
        <end position="150"/>
    </location>
</feature>
<dbReference type="RefSeq" id="WP_309850301.1">
    <property type="nucleotide sequence ID" value="NZ_BAAAIU010000023.1"/>
</dbReference>
<dbReference type="Gene3D" id="3.40.1700.10">
    <property type="entry name" value="DNA integrity scanning protein, DisA, N-terminal domain"/>
    <property type="match status" value="1"/>
</dbReference>
<keyword evidence="5" id="KW-0227">DNA damage</keyword>
<dbReference type="SUPFAM" id="SSF143597">
    <property type="entry name" value="YojJ-like"/>
    <property type="match status" value="1"/>
</dbReference>
<dbReference type="AlphaFoldDB" id="A0AAE4C6A8"/>
<reference evidence="11" key="1">
    <citation type="submission" date="2023-07" db="EMBL/GenBank/DDBJ databases">
        <title>Sequencing the genomes of 1000 actinobacteria strains.</title>
        <authorList>
            <person name="Klenk H.-P."/>
        </authorList>
    </citation>
    <scope>NUCLEOTIDE SEQUENCE</scope>
    <source>
        <strain evidence="11">DSM 13988</strain>
    </source>
</reference>
<comment type="catalytic activity">
    <reaction evidence="1">
        <text>2 ATP = 3',3'-c-di-AMP + 2 diphosphate</text>
        <dbReference type="Rhea" id="RHEA:35655"/>
        <dbReference type="ChEBI" id="CHEBI:30616"/>
        <dbReference type="ChEBI" id="CHEBI:33019"/>
        <dbReference type="ChEBI" id="CHEBI:71500"/>
        <dbReference type="EC" id="2.7.7.85"/>
    </reaction>
</comment>
<comment type="caution">
    <text evidence="11">The sequence shown here is derived from an EMBL/GenBank/DDBJ whole genome shotgun (WGS) entry which is preliminary data.</text>
</comment>
<sequence length="403" mass="43649">MPSANESTQRDSLLRETLKRVAPGTPLREGLERILRGRTGALIVLGEGPEIDSISHGGFVIDTEFTPARLRELAKMDGGIVLSRDGSRIRSAAVHLLPQSATTATESGTRHRTAEQTSLATGMPVITVSASMNIISLFTDGTRYALDRPELILERANQALNTLERYRERLESVMHHLTQQELEATVSVRELATAVQRQEMVRRIIHEISTYTLELGAEGRLVTLQLEELASGTEGNTELLLRDYAGLDIHDRAHPGAEGSSSAQPTTAGAAPKAPQEPASPKAEAAAAKATAKVIADQLAALAELTSAELVDLSKVAAILGVESSVQSLDRLVQPRGHRILGQIRNLPRSVSDRIVARFDGLQGLLAASTEELMSVDGVGEQRARIVRETLSRMAELNFFEHY</sequence>
<keyword evidence="7" id="KW-0234">DNA repair</keyword>